<dbReference type="Pfam" id="PF12697">
    <property type="entry name" value="Abhydrolase_6"/>
    <property type="match status" value="1"/>
</dbReference>
<evidence type="ECO:0000313" key="2">
    <source>
        <dbReference type="EMBL" id="MEE6260242.1"/>
    </source>
</evidence>
<organism evidence="2 3">
    <name type="scientific">Plantactinospora sonchi</name>
    <dbReference type="NCBI Taxonomy" id="1544735"/>
    <lineage>
        <taxon>Bacteria</taxon>
        <taxon>Bacillati</taxon>
        <taxon>Actinomycetota</taxon>
        <taxon>Actinomycetes</taxon>
        <taxon>Micromonosporales</taxon>
        <taxon>Micromonosporaceae</taxon>
        <taxon>Plantactinospora</taxon>
    </lineage>
</organism>
<dbReference type="SUPFAM" id="SSF53474">
    <property type="entry name" value="alpha/beta-Hydrolases"/>
    <property type="match status" value="1"/>
</dbReference>
<gene>
    <name evidence="2" type="ORF">V1633_17270</name>
</gene>
<protein>
    <submittedName>
        <fullName evidence="2">Alpha/beta hydrolase</fullName>
    </submittedName>
</protein>
<accession>A0ABU7RUP4</accession>
<dbReference type="Gene3D" id="3.40.50.1820">
    <property type="entry name" value="alpha/beta hydrolase"/>
    <property type="match status" value="1"/>
</dbReference>
<dbReference type="GO" id="GO:0016787">
    <property type="term" value="F:hydrolase activity"/>
    <property type="evidence" value="ECO:0007669"/>
    <property type="project" value="UniProtKB-KW"/>
</dbReference>
<dbReference type="Proteomes" id="UP001332243">
    <property type="component" value="Unassembled WGS sequence"/>
</dbReference>
<dbReference type="InterPro" id="IPR000073">
    <property type="entry name" value="AB_hydrolase_1"/>
</dbReference>
<comment type="caution">
    <text evidence="2">The sequence shown here is derived from an EMBL/GenBank/DDBJ whole genome shotgun (WGS) entry which is preliminary data.</text>
</comment>
<dbReference type="InterPro" id="IPR029058">
    <property type="entry name" value="AB_hydrolase_fold"/>
</dbReference>
<feature type="domain" description="AB hydrolase-1" evidence="1">
    <location>
        <begin position="14"/>
        <end position="260"/>
    </location>
</feature>
<evidence type="ECO:0000313" key="3">
    <source>
        <dbReference type="Proteomes" id="UP001332243"/>
    </source>
</evidence>
<sequence>MPLIPAVPTPPDSIVLIHGMWLTPRSWEQWADRYRAAGFRVLAPAWPGMEEEVEELRRDPSALADLSVAQIVEHYEGIIRSLDRTPILMGHCFGGAFTQMLLDRGLGAAGVAIDSAPVKGVLRIPLSTVKASLPVLRNPTNRHRAVPLTLDRFHQTLTNTMSRAEAERIYHRYAVPAAGNVLFEAAVANVNPRTAFRVDFGNEQRAPLLLIADGADRVAPPTISKATAGRYRKSTAITGYKEFPGRAHYSLAQPGWEEVADYALNWAVEAAKSRRPLPTNS</sequence>
<evidence type="ECO:0000259" key="1">
    <source>
        <dbReference type="Pfam" id="PF12697"/>
    </source>
</evidence>
<name>A0ABU7RUP4_9ACTN</name>
<keyword evidence="2" id="KW-0378">Hydrolase</keyword>
<dbReference type="EMBL" id="JAZGQK010000013">
    <property type="protein sequence ID" value="MEE6260242.1"/>
    <property type="molecule type" value="Genomic_DNA"/>
</dbReference>
<dbReference type="RefSeq" id="WP_331215366.1">
    <property type="nucleotide sequence ID" value="NZ_JAZGQK010000013.1"/>
</dbReference>
<reference evidence="2 3" key="1">
    <citation type="submission" date="2024-01" db="EMBL/GenBank/DDBJ databases">
        <title>Genome insights into Plantactinospora sonchi sp. nov.</title>
        <authorList>
            <person name="Wang L."/>
        </authorList>
    </citation>
    <scope>NUCLEOTIDE SEQUENCE [LARGE SCALE GENOMIC DNA]</scope>
    <source>
        <strain evidence="2 3">NEAU-QY2</strain>
    </source>
</reference>
<proteinExistence type="predicted"/>
<keyword evidence="3" id="KW-1185">Reference proteome</keyword>